<accession>G5H9D6</accession>
<dbReference type="GeneID" id="92814757"/>
<keyword evidence="2" id="KW-1185">Reference proteome</keyword>
<name>G5H9D6_9BACT</name>
<dbReference type="HOGENOM" id="CLU_114831_0_0_10"/>
<dbReference type="RefSeq" id="WP_009135028.1">
    <property type="nucleotide sequence ID" value="NZ_CP102250.1"/>
</dbReference>
<dbReference type="eggNOG" id="ENOG5033EHU">
    <property type="taxonomic scope" value="Bacteria"/>
</dbReference>
<dbReference type="STRING" id="742725.HMPREF9450_02222"/>
<dbReference type="OrthoDB" id="594666at2"/>
<sequence>MEVFLQYLERPDIAAAPTEEYLRTLLKRYPWFTTARLMLSRISGKVDPALSLYLATRPAPGLLLRSSGASGISPVVGTQGPPSDAVGPDVDEGAASVAGSVAMADASGMTGEAVTGSPTFEVIDRFLASECGRIVPREGIPEGDIAAGSAVIDEELATEELAEIYLAQGLNDRARAIYAKLSLLYPEKSVYFATIIARIDGNGADNS</sequence>
<reference evidence="1 2" key="1">
    <citation type="submission" date="2011-08" db="EMBL/GenBank/DDBJ databases">
        <title>The Genome Sequence of Alistipes indistinctus YIT 12060.</title>
        <authorList>
            <consortium name="The Broad Institute Genome Sequencing Platform"/>
            <person name="Earl A."/>
            <person name="Ward D."/>
            <person name="Feldgarden M."/>
            <person name="Gevers D."/>
            <person name="Morotomi M."/>
            <person name="Young S.K."/>
            <person name="Zeng Q."/>
            <person name="Gargeya S."/>
            <person name="Fitzgerald M."/>
            <person name="Haas B."/>
            <person name="Abouelleil A."/>
            <person name="Alvarado L."/>
            <person name="Arachchi H.M."/>
            <person name="Berlin A."/>
            <person name="Brown A."/>
            <person name="Chapman S.B."/>
            <person name="Chen Z."/>
            <person name="Dunbar C."/>
            <person name="Freedman E."/>
            <person name="Gearin G."/>
            <person name="Gellesch M."/>
            <person name="Goldberg J."/>
            <person name="Griggs A."/>
            <person name="Gujja S."/>
            <person name="Heiman D."/>
            <person name="Howarth C."/>
            <person name="Larson L."/>
            <person name="Lui A."/>
            <person name="MacDonald P.J.P."/>
            <person name="Montmayeur A."/>
            <person name="Murphy C."/>
            <person name="Neiman D."/>
            <person name="Pearson M."/>
            <person name="Priest M."/>
            <person name="Roberts A."/>
            <person name="Saif S."/>
            <person name="Shea T."/>
            <person name="Shenoy N."/>
            <person name="Sisk P."/>
            <person name="Stolte C."/>
            <person name="Sykes S."/>
            <person name="Wortman J."/>
            <person name="Nusbaum C."/>
            <person name="Birren B."/>
        </authorList>
    </citation>
    <scope>NUCLEOTIDE SEQUENCE [LARGE SCALE GENOMIC DNA]</scope>
    <source>
        <strain evidence="1 2">YIT 12060</strain>
    </source>
</reference>
<organism evidence="1 2">
    <name type="scientific">Alistipes indistinctus YIT 12060</name>
    <dbReference type="NCBI Taxonomy" id="742725"/>
    <lineage>
        <taxon>Bacteria</taxon>
        <taxon>Pseudomonadati</taxon>
        <taxon>Bacteroidota</taxon>
        <taxon>Bacteroidia</taxon>
        <taxon>Bacteroidales</taxon>
        <taxon>Rikenellaceae</taxon>
        <taxon>Alistipes</taxon>
    </lineage>
</organism>
<dbReference type="EMBL" id="ADLD01000013">
    <property type="protein sequence ID" value="EHB92173.1"/>
    <property type="molecule type" value="Genomic_DNA"/>
</dbReference>
<evidence type="ECO:0000313" key="2">
    <source>
        <dbReference type="Proteomes" id="UP000006008"/>
    </source>
</evidence>
<evidence type="ECO:0008006" key="3">
    <source>
        <dbReference type="Google" id="ProtNLM"/>
    </source>
</evidence>
<protein>
    <recommendedName>
        <fullName evidence="3">Tetratricopeptide repeat protein</fullName>
    </recommendedName>
</protein>
<dbReference type="AlphaFoldDB" id="G5H9D6"/>
<evidence type="ECO:0000313" key="1">
    <source>
        <dbReference type="EMBL" id="EHB92173.1"/>
    </source>
</evidence>
<gene>
    <name evidence="1" type="ORF">HMPREF9450_02222</name>
</gene>
<comment type="caution">
    <text evidence="1">The sequence shown here is derived from an EMBL/GenBank/DDBJ whole genome shotgun (WGS) entry which is preliminary data.</text>
</comment>
<proteinExistence type="predicted"/>
<dbReference type="PATRIC" id="fig|742725.3.peg.2290"/>
<dbReference type="Proteomes" id="UP000006008">
    <property type="component" value="Unassembled WGS sequence"/>
</dbReference>